<keyword evidence="5 10" id="KW-0460">Magnesium</keyword>
<dbReference type="PANTHER" id="PTHR34353">
    <property type="entry name" value="CRISPR-ASSOCIATED ENDONUCLEASE CAS1 1"/>
    <property type="match status" value="1"/>
</dbReference>
<keyword evidence="1 10" id="KW-0540">Nuclease</keyword>
<comment type="function">
    <text evidence="10">CRISPR (clustered regularly interspaced short palindromic repeat), is an adaptive immune system that provides protection against mobile genetic elements (viruses, transposable elements and conjugative plasmids). CRISPR clusters contain spacers, sequences complementary to antecedent mobile elements, and target invading nucleic acids. CRISPR clusters are transcribed and processed into CRISPR RNA (crRNA). Acts as a dsDNA endonuclease. Involved in the integration of spacer DNA into the CRISPR cassette.</text>
</comment>
<evidence type="ECO:0000256" key="3">
    <source>
        <dbReference type="ARBA" id="ARBA00022759"/>
    </source>
</evidence>
<sequence>MSWRSVVISKPAALSLGHEALCIAQSGQKAQVPLEDIAVLVLESQQITLTGQLLSALADAQIVLITLGKSFLPNGCLLPFLPHSRALKVLRAQMALSEPAAKRLHQEIIRQKLANQAGLLARVKEHSGSEFLHRLSKAVRSGDPDNLEAQGAQAYFKVLHGADFTRQQTNWLNAASNYGYAVFRAAIARALVAYGCLPALGVFHRSEQNSFNLADDVIEPFRPFVDQCVINMPRPSDDILTTAQKTQLIGLLHSDVALVSGPMGECSILVAIDKAVMSLVKAFMHGDGAKSLPALVLPRLVGKDC</sequence>
<dbReference type="InterPro" id="IPR002729">
    <property type="entry name" value="CRISPR-assoc_Cas1"/>
</dbReference>
<keyword evidence="2 10" id="KW-0479">Metal-binding</keyword>
<dbReference type="Pfam" id="PF01867">
    <property type="entry name" value="Cas_Cas1"/>
    <property type="match status" value="1"/>
</dbReference>
<keyword evidence="4 10" id="KW-0378">Hydrolase</keyword>
<dbReference type="EMBL" id="QUNR01000001">
    <property type="protein sequence ID" value="REH40025.1"/>
    <property type="molecule type" value="Genomic_DNA"/>
</dbReference>
<dbReference type="PANTHER" id="PTHR34353:SF2">
    <property type="entry name" value="CRISPR-ASSOCIATED ENDONUCLEASE CAS1 1"/>
    <property type="match status" value="1"/>
</dbReference>
<dbReference type="InterPro" id="IPR042206">
    <property type="entry name" value="CRISPR-assoc_Cas1_C"/>
</dbReference>
<keyword evidence="12" id="KW-1185">Reference proteome</keyword>
<feature type="binding site" evidence="10">
    <location>
        <position position="148"/>
    </location>
    <ligand>
        <name>Mn(2+)</name>
        <dbReference type="ChEBI" id="CHEBI:29035"/>
    </ligand>
</feature>
<keyword evidence="6 10" id="KW-0051">Antiviral defense</keyword>
<evidence type="ECO:0000256" key="1">
    <source>
        <dbReference type="ARBA" id="ARBA00022722"/>
    </source>
</evidence>
<protein>
    <recommendedName>
        <fullName evidence="10">CRISPR-associated endonuclease Cas1</fullName>
        <ecNumber evidence="10">3.1.-.-</ecNumber>
    </recommendedName>
</protein>
<evidence type="ECO:0000256" key="6">
    <source>
        <dbReference type="ARBA" id="ARBA00023118"/>
    </source>
</evidence>
<keyword evidence="8 10" id="KW-0464">Manganese</keyword>
<proteinExistence type="inferred from homology"/>
<evidence type="ECO:0000256" key="8">
    <source>
        <dbReference type="ARBA" id="ARBA00023211"/>
    </source>
</evidence>
<keyword evidence="3 10" id="KW-0255">Endonuclease</keyword>
<dbReference type="NCBIfam" id="TIGR00287">
    <property type="entry name" value="cas1"/>
    <property type="match status" value="1"/>
</dbReference>
<name>A0A3E0H8G7_9GAMM</name>
<dbReference type="OrthoDB" id="9803119at2"/>
<evidence type="ECO:0000256" key="10">
    <source>
        <dbReference type="HAMAP-Rule" id="MF_01470"/>
    </source>
</evidence>
<dbReference type="GO" id="GO:0046872">
    <property type="term" value="F:metal ion binding"/>
    <property type="evidence" value="ECO:0007669"/>
    <property type="project" value="UniProtKB-UniRule"/>
</dbReference>
<evidence type="ECO:0000256" key="9">
    <source>
        <dbReference type="ARBA" id="ARBA00038592"/>
    </source>
</evidence>
<comment type="subunit">
    <text evidence="9 10">Homodimer, forms a heterotetramer with a Cas2 homodimer.</text>
</comment>
<comment type="caution">
    <text evidence="11">The sequence shown here is derived from an EMBL/GenBank/DDBJ whole genome shotgun (WGS) entry which is preliminary data.</text>
</comment>
<dbReference type="Gene3D" id="1.20.120.920">
    <property type="entry name" value="CRISPR-associated endonuclease Cas1, C-terminal domain"/>
    <property type="match status" value="1"/>
</dbReference>
<accession>A0A3E0H8G7</accession>
<evidence type="ECO:0000256" key="5">
    <source>
        <dbReference type="ARBA" id="ARBA00022842"/>
    </source>
</evidence>
<organism evidence="11 12">
    <name type="scientific">Paraperlucidibaca baekdonensis</name>
    <dbReference type="NCBI Taxonomy" id="748120"/>
    <lineage>
        <taxon>Bacteria</taxon>
        <taxon>Pseudomonadati</taxon>
        <taxon>Pseudomonadota</taxon>
        <taxon>Gammaproteobacteria</taxon>
        <taxon>Moraxellales</taxon>
        <taxon>Moraxellaceae</taxon>
        <taxon>Paraperlucidibaca</taxon>
    </lineage>
</organism>
<dbReference type="GO" id="GO:0004520">
    <property type="term" value="F:DNA endonuclease activity"/>
    <property type="evidence" value="ECO:0007669"/>
    <property type="project" value="InterPro"/>
</dbReference>
<dbReference type="AlphaFoldDB" id="A0A3E0H8G7"/>
<evidence type="ECO:0000256" key="2">
    <source>
        <dbReference type="ARBA" id="ARBA00022723"/>
    </source>
</evidence>
<comment type="similarity">
    <text evidence="10">Belongs to the CRISPR-associated endonuclease Cas1 family.</text>
</comment>
<feature type="binding site" evidence="10">
    <location>
        <position position="219"/>
    </location>
    <ligand>
        <name>Mn(2+)</name>
        <dbReference type="ChEBI" id="CHEBI:29035"/>
    </ligand>
</feature>
<dbReference type="GO" id="GO:0003677">
    <property type="term" value="F:DNA binding"/>
    <property type="evidence" value="ECO:0007669"/>
    <property type="project" value="UniProtKB-KW"/>
</dbReference>
<dbReference type="GO" id="GO:0043571">
    <property type="term" value="P:maintenance of CRISPR repeat elements"/>
    <property type="evidence" value="ECO:0007669"/>
    <property type="project" value="UniProtKB-UniRule"/>
</dbReference>
<evidence type="ECO:0000256" key="7">
    <source>
        <dbReference type="ARBA" id="ARBA00023125"/>
    </source>
</evidence>
<dbReference type="EC" id="3.1.-.-" evidence="10"/>
<dbReference type="RefSeq" id="WP_116207103.1">
    <property type="nucleotide sequence ID" value="NZ_QUNR01000001.1"/>
</dbReference>
<evidence type="ECO:0000313" key="12">
    <source>
        <dbReference type="Proteomes" id="UP000256774"/>
    </source>
</evidence>
<keyword evidence="7 10" id="KW-0238">DNA-binding</keyword>
<gene>
    <name evidence="10" type="primary">cas1</name>
    <name evidence="11" type="ORF">DFR26_0222</name>
</gene>
<dbReference type="GO" id="GO:0016787">
    <property type="term" value="F:hydrolase activity"/>
    <property type="evidence" value="ECO:0007669"/>
    <property type="project" value="UniProtKB-KW"/>
</dbReference>
<evidence type="ECO:0000313" key="11">
    <source>
        <dbReference type="EMBL" id="REH40025.1"/>
    </source>
</evidence>
<comment type="cofactor">
    <cofactor evidence="10">
        <name>Mg(2+)</name>
        <dbReference type="ChEBI" id="CHEBI:18420"/>
    </cofactor>
    <cofactor evidence="10">
        <name>Mn(2+)</name>
        <dbReference type="ChEBI" id="CHEBI:29035"/>
    </cofactor>
</comment>
<dbReference type="HAMAP" id="MF_01470">
    <property type="entry name" value="Cas1"/>
    <property type="match status" value="1"/>
</dbReference>
<dbReference type="InterPro" id="IPR019855">
    <property type="entry name" value="CRISPR-assoc_Cas1_NMENI"/>
</dbReference>
<reference evidence="11 12" key="1">
    <citation type="submission" date="2018-08" db="EMBL/GenBank/DDBJ databases">
        <title>Genomic Encyclopedia of Type Strains, Phase IV (KMG-IV): sequencing the most valuable type-strain genomes for metagenomic binning, comparative biology and taxonomic classification.</title>
        <authorList>
            <person name="Goeker M."/>
        </authorList>
    </citation>
    <scope>NUCLEOTIDE SEQUENCE [LARGE SCALE GENOMIC DNA]</scope>
    <source>
        <strain evidence="11 12">DSM 26022</strain>
    </source>
</reference>
<evidence type="ECO:0000256" key="4">
    <source>
        <dbReference type="ARBA" id="ARBA00022801"/>
    </source>
</evidence>
<dbReference type="InterPro" id="IPR050646">
    <property type="entry name" value="Cas1"/>
</dbReference>
<feature type="binding site" evidence="10">
    <location>
        <position position="204"/>
    </location>
    <ligand>
        <name>Mn(2+)</name>
        <dbReference type="ChEBI" id="CHEBI:29035"/>
    </ligand>
</feature>
<dbReference type="Proteomes" id="UP000256774">
    <property type="component" value="Unassembled WGS sequence"/>
</dbReference>
<dbReference type="GO" id="GO:0051607">
    <property type="term" value="P:defense response to virus"/>
    <property type="evidence" value="ECO:0007669"/>
    <property type="project" value="UniProtKB-UniRule"/>
</dbReference>
<dbReference type="NCBIfam" id="TIGR03639">
    <property type="entry name" value="cas1_NMENI"/>
    <property type="match status" value="1"/>
</dbReference>